<dbReference type="Proteomes" id="UP001059480">
    <property type="component" value="Unassembled WGS sequence"/>
</dbReference>
<keyword evidence="3" id="KW-1185">Reference proteome</keyword>
<keyword evidence="1" id="KW-1133">Transmembrane helix</keyword>
<evidence type="ECO:0000313" key="2">
    <source>
        <dbReference type="EMBL" id="MCQ9210492.1"/>
    </source>
</evidence>
<reference evidence="2" key="2">
    <citation type="journal article" date="2023" name="Curr. Microbiol.">
        <title>Granulicatella seriolae sp. nov., a Novel Facultative Anaerobe Isolated from Yellowtail Marine Fish.</title>
        <authorList>
            <person name="Lee M."/>
            <person name="Choi Y.J."/>
            <person name="Farooq A."/>
            <person name="Jeong J.B."/>
            <person name="Jung M.Y."/>
        </authorList>
    </citation>
    <scope>NUCLEOTIDE SEQUENCE</scope>
    <source>
        <strain evidence="2">S8</strain>
    </source>
</reference>
<feature type="transmembrane region" description="Helical" evidence="1">
    <location>
        <begin position="203"/>
        <end position="221"/>
    </location>
</feature>
<proteinExistence type="predicted"/>
<feature type="transmembrane region" description="Helical" evidence="1">
    <location>
        <begin position="24"/>
        <end position="45"/>
    </location>
</feature>
<keyword evidence="1" id="KW-0472">Membrane</keyword>
<feature type="transmembrane region" description="Helical" evidence="1">
    <location>
        <begin position="142"/>
        <end position="168"/>
    </location>
</feature>
<reference evidence="2" key="1">
    <citation type="submission" date="2022-07" db="EMBL/GenBank/DDBJ databases">
        <authorList>
            <person name="Jung M.-Y."/>
            <person name="Lee M."/>
        </authorList>
    </citation>
    <scope>NUCLEOTIDE SEQUENCE</scope>
    <source>
        <strain evidence="2">S8</strain>
    </source>
</reference>
<evidence type="ECO:0000256" key="1">
    <source>
        <dbReference type="SAM" id="Phobius"/>
    </source>
</evidence>
<dbReference type="RefSeq" id="WP_256945601.1">
    <property type="nucleotide sequence ID" value="NZ_JANHNZ010000008.1"/>
</dbReference>
<name>A0ABT1WPM0_9LACT</name>
<evidence type="ECO:0000313" key="3">
    <source>
        <dbReference type="Proteomes" id="UP001059480"/>
    </source>
</evidence>
<comment type="caution">
    <text evidence="2">The sequence shown here is derived from an EMBL/GenBank/DDBJ whole genome shotgun (WGS) entry which is preliminary data.</text>
</comment>
<organism evidence="2 3">
    <name type="scientific">Granulicatella seriolae</name>
    <dbReference type="NCBI Taxonomy" id="2967226"/>
    <lineage>
        <taxon>Bacteria</taxon>
        <taxon>Bacillati</taxon>
        <taxon>Bacillota</taxon>
        <taxon>Bacilli</taxon>
        <taxon>Lactobacillales</taxon>
        <taxon>Carnobacteriaceae</taxon>
        <taxon>Granulicatella</taxon>
    </lineage>
</organism>
<sequence length="261" mass="29869">MSTNKYVNMVLIGLKEQLVYAKAIVFREIMMGIIMVVFINLWSLVYENQATINGVTFHQVIFYLLVTEAYFMARSMVSYKISDEIKSGSIAYSLARPFDLQVYYFLVSVGDFLFKFLTNLLFGFLLLMLFGIQMNVTLADVLLFSIALVFGYSIDYCIQFLIGVISFVEEEISGYIFIYEKLLFVFGGIIFPVALLERSVQQLFYFSPFLYVIGFPAQIITHETDHIVLMFGIQLVVLGILMVSSTILFHKFKKRVVVNGG</sequence>
<protein>
    <submittedName>
        <fullName evidence="2">ABC-2 family transporter protein</fullName>
    </submittedName>
</protein>
<feature type="transmembrane region" description="Helical" evidence="1">
    <location>
        <begin position="112"/>
        <end position="130"/>
    </location>
</feature>
<dbReference type="PANTHER" id="PTHR36832:SF1">
    <property type="entry name" value="SLR1174 PROTEIN"/>
    <property type="match status" value="1"/>
</dbReference>
<dbReference type="PANTHER" id="PTHR36832">
    <property type="entry name" value="SLR1174 PROTEIN-RELATED"/>
    <property type="match status" value="1"/>
</dbReference>
<accession>A0ABT1WPM0</accession>
<reference evidence="2" key="3">
    <citation type="journal article" date="2023" name="Microbiol. Resour. Announc.">
        <title>Draft Genome Sequence of Granulicatella sp. Strain S8, Isolated from a Marine Fish, Seriola quinqueradiata.</title>
        <authorList>
            <person name="Lee M."/>
            <person name="Farooq A."/>
            <person name="Jeong J.B."/>
            <person name="Jung M.Y."/>
        </authorList>
    </citation>
    <scope>NUCLEOTIDE SEQUENCE</scope>
    <source>
        <strain evidence="2">S8</strain>
    </source>
</reference>
<dbReference type="InterPro" id="IPR010390">
    <property type="entry name" value="ABC-2_transporter-like"/>
</dbReference>
<gene>
    <name evidence="2" type="ORF">NPA36_08000</name>
</gene>
<keyword evidence="1" id="KW-0812">Transmembrane</keyword>
<feature type="transmembrane region" description="Helical" evidence="1">
    <location>
        <begin position="57"/>
        <end position="77"/>
    </location>
</feature>
<dbReference type="Pfam" id="PF06182">
    <property type="entry name" value="ABC2_membrane_6"/>
    <property type="match status" value="1"/>
</dbReference>
<feature type="transmembrane region" description="Helical" evidence="1">
    <location>
        <begin position="227"/>
        <end position="249"/>
    </location>
</feature>
<feature type="transmembrane region" description="Helical" evidence="1">
    <location>
        <begin position="174"/>
        <end position="196"/>
    </location>
</feature>
<dbReference type="EMBL" id="JANHNZ010000008">
    <property type="protein sequence ID" value="MCQ9210492.1"/>
    <property type="molecule type" value="Genomic_DNA"/>
</dbReference>